<proteinExistence type="predicted"/>
<comment type="caution">
    <text evidence="1">The sequence shown here is derived from an EMBL/GenBank/DDBJ whole genome shotgun (WGS) entry which is preliminary data.</text>
</comment>
<accession>A0A7Y0QIH3</accession>
<dbReference type="Pfam" id="PF11209">
    <property type="entry name" value="LmeA"/>
    <property type="match status" value="1"/>
</dbReference>
<sequence>MGARGVVVGVALLVVVGGGAVVADRVAVGMAEDAAAREVQAYVEGVIGEPDVQIHGFPFLTQVLAGRLDRVTARADGLVVDGVELTDVDIVARGIGVDQSYTVDDATLTGTLSVASAQRLLATQAELDVDLAAEGDRLLARTTVLGVDLTAALAPRAQDGRIRIDVTRLTLGPASIDVADLPRALEDQLTDLAIPIEGLPEGIALTGADVRDGAIRLSAAGADLVVEKRPGSGS</sequence>
<dbReference type="RefSeq" id="WP_169324652.1">
    <property type="nucleotide sequence ID" value="NZ_JABCJJ010000010.1"/>
</dbReference>
<dbReference type="InterPro" id="IPR021373">
    <property type="entry name" value="DUF2993"/>
</dbReference>
<dbReference type="AlphaFoldDB" id="A0A7Y0QIH3"/>
<name>A0A7Y0QIH3_CELFI</name>
<evidence type="ECO:0000313" key="2">
    <source>
        <dbReference type="Proteomes" id="UP000562124"/>
    </source>
</evidence>
<reference evidence="1 2" key="1">
    <citation type="submission" date="2020-04" db="EMBL/GenBank/DDBJ databases">
        <title>Sequencing and Assembly of C. fimi.</title>
        <authorList>
            <person name="Ramsey A.R."/>
        </authorList>
    </citation>
    <scope>NUCLEOTIDE SEQUENCE [LARGE SCALE GENOMIC DNA]</scope>
    <source>
        <strain evidence="1 2">SB</strain>
    </source>
</reference>
<protein>
    <submittedName>
        <fullName evidence="1">DUF2993 domain-containing protein</fullName>
    </submittedName>
</protein>
<dbReference type="EMBL" id="JABCJJ010000010">
    <property type="protein sequence ID" value="NMR20282.1"/>
    <property type="molecule type" value="Genomic_DNA"/>
</dbReference>
<dbReference type="Proteomes" id="UP000562124">
    <property type="component" value="Unassembled WGS sequence"/>
</dbReference>
<gene>
    <name evidence="1" type="ORF">HIR71_08640</name>
</gene>
<organism evidence="1 2">
    <name type="scientific">Cellulomonas fimi</name>
    <dbReference type="NCBI Taxonomy" id="1708"/>
    <lineage>
        <taxon>Bacteria</taxon>
        <taxon>Bacillati</taxon>
        <taxon>Actinomycetota</taxon>
        <taxon>Actinomycetes</taxon>
        <taxon>Micrococcales</taxon>
        <taxon>Cellulomonadaceae</taxon>
        <taxon>Cellulomonas</taxon>
    </lineage>
</organism>
<keyword evidence="2" id="KW-1185">Reference proteome</keyword>
<evidence type="ECO:0000313" key="1">
    <source>
        <dbReference type="EMBL" id="NMR20282.1"/>
    </source>
</evidence>